<dbReference type="PANTHER" id="PTHR48022:SF78">
    <property type="entry name" value="MONOSACCHARIDE TRANSPORTER, PUTATIVE (AFU_ORTHOLOGUE AFUA_2G02110)-RELATED"/>
    <property type="match status" value="1"/>
</dbReference>
<comment type="subcellular location">
    <subcellularLocation>
        <location evidence="1">Membrane</location>
        <topology evidence="1">Multi-pass membrane protein</topology>
    </subcellularLocation>
</comment>
<dbReference type="GO" id="GO:0005351">
    <property type="term" value="F:carbohydrate:proton symporter activity"/>
    <property type="evidence" value="ECO:0007669"/>
    <property type="project" value="TreeGrafter"/>
</dbReference>
<gene>
    <name evidence="6" type="ORF">FOMPIDRAFT_1130954</name>
</gene>
<evidence type="ECO:0000256" key="3">
    <source>
        <dbReference type="ARBA" id="ARBA00022989"/>
    </source>
</evidence>
<proteinExistence type="predicted"/>
<keyword evidence="7" id="KW-1185">Reference proteome</keyword>
<keyword evidence="3 5" id="KW-1133">Transmembrane helix</keyword>
<dbReference type="STRING" id="743788.S8DYN1"/>
<dbReference type="HOGENOM" id="CLU_001265_30_3_1"/>
<evidence type="ECO:0008006" key="8">
    <source>
        <dbReference type="Google" id="ProtNLM"/>
    </source>
</evidence>
<dbReference type="InterPro" id="IPR005828">
    <property type="entry name" value="MFS_sugar_transport-like"/>
</dbReference>
<dbReference type="SUPFAM" id="SSF103473">
    <property type="entry name" value="MFS general substrate transporter"/>
    <property type="match status" value="1"/>
</dbReference>
<dbReference type="eggNOG" id="KOG0254">
    <property type="taxonomic scope" value="Eukaryota"/>
</dbReference>
<feature type="transmembrane region" description="Helical" evidence="5">
    <location>
        <begin position="351"/>
        <end position="370"/>
    </location>
</feature>
<dbReference type="Gene3D" id="1.10.286.90">
    <property type="entry name" value="MFS transporter, transmembrane helix TM10b"/>
    <property type="match status" value="1"/>
</dbReference>
<dbReference type="PANTHER" id="PTHR48022">
    <property type="entry name" value="PLASTIDIC GLUCOSE TRANSPORTER 4"/>
    <property type="match status" value="1"/>
</dbReference>
<evidence type="ECO:0000313" key="6">
    <source>
        <dbReference type="EMBL" id="EPS96218.1"/>
    </source>
</evidence>
<evidence type="ECO:0000256" key="2">
    <source>
        <dbReference type="ARBA" id="ARBA00022692"/>
    </source>
</evidence>
<reference evidence="6 7" key="1">
    <citation type="journal article" date="2012" name="Science">
        <title>The Paleozoic origin of enzymatic lignin decomposition reconstructed from 31 fungal genomes.</title>
        <authorList>
            <person name="Floudas D."/>
            <person name="Binder M."/>
            <person name="Riley R."/>
            <person name="Barry K."/>
            <person name="Blanchette R.A."/>
            <person name="Henrissat B."/>
            <person name="Martinez A.T."/>
            <person name="Otillar R."/>
            <person name="Spatafora J.W."/>
            <person name="Yadav J.S."/>
            <person name="Aerts A."/>
            <person name="Benoit I."/>
            <person name="Boyd A."/>
            <person name="Carlson A."/>
            <person name="Copeland A."/>
            <person name="Coutinho P.M."/>
            <person name="de Vries R.P."/>
            <person name="Ferreira P."/>
            <person name="Findley K."/>
            <person name="Foster B."/>
            <person name="Gaskell J."/>
            <person name="Glotzer D."/>
            <person name="Gorecki P."/>
            <person name="Heitman J."/>
            <person name="Hesse C."/>
            <person name="Hori C."/>
            <person name="Igarashi K."/>
            <person name="Jurgens J.A."/>
            <person name="Kallen N."/>
            <person name="Kersten P."/>
            <person name="Kohler A."/>
            <person name="Kuees U."/>
            <person name="Kumar T.K.A."/>
            <person name="Kuo A."/>
            <person name="LaButti K."/>
            <person name="Larrondo L.F."/>
            <person name="Lindquist E."/>
            <person name="Ling A."/>
            <person name="Lombard V."/>
            <person name="Lucas S."/>
            <person name="Lundell T."/>
            <person name="Martin R."/>
            <person name="McLaughlin D.J."/>
            <person name="Morgenstern I."/>
            <person name="Morin E."/>
            <person name="Murat C."/>
            <person name="Nagy L.G."/>
            <person name="Nolan M."/>
            <person name="Ohm R.A."/>
            <person name="Patyshakuliyeva A."/>
            <person name="Rokas A."/>
            <person name="Ruiz-Duenas F.J."/>
            <person name="Sabat G."/>
            <person name="Salamov A."/>
            <person name="Samejima M."/>
            <person name="Schmutz J."/>
            <person name="Slot J.C."/>
            <person name="St John F."/>
            <person name="Stenlid J."/>
            <person name="Sun H."/>
            <person name="Sun S."/>
            <person name="Syed K."/>
            <person name="Tsang A."/>
            <person name="Wiebenga A."/>
            <person name="Young D."/>
            <person name="Pisabarro A."/>
            <person name="Eastwood D.C."/>
            <person name="Martin F."/>
            <person name="Cullen D."/>
            <person name="Grigoriev I.V."/>
            <person name="Hibbett D.S."/>
        </authorList>
    </citation>
    <scope>NUCLEOTIDE SEQUENCE</scope>
    <source>
        <strain evidence="7">FP-58527</strain>
    </source>
</reference>
<keyword evidence="2 5" id="KW-0812">Transmembrane</keyword>
<protein>
    <recommendedName>
        <fullName evidence="8">Major facilitator superfamily (MFS) profile domain-containing protein</fullName>
    </recommendedName>
</protein>
<dbReference type="Proteomes" id="UP000015241">
    <property type="component" value="Unassembled WGS sequence"/>
</dbReference>
<evidence type="ECO:0000256" key="1">
    <source>
        <dbReference type="ARBA" id="ARBA00004141"/>
    </source>
</evidence>
<dbReference type="Gene3D" id="1.20.1250.20">
    <property type="entry name" value="MFS general substrate transporter like domains"/>
    <property type="match status" value="2"/>
</dbReference>
<dbReference type="AlphaFoldDB" id="S8DYN1"/>
<feature type="transmembrane region" description="Helical" evidence="5">
    <location>
        <begin position="122"/>
        <end position="142"/>
    </location>
</feature>
<dbReference type="Pfam" id="PF00083">
    <property type="entry name" value="Sugar_tr"/>
    <property type="match status" value="1"/>
</dbReference>
<dbReference type="EMBL" id="KE504192">
    <property type="protein sequence ID" value="EPS96218.1"/>
    <property type="molecule type" value="Genomic_DNA"/>
</dbReference>
<dbReference type="InParanoid" id="S8DYN1"/>
<evidence type="ECO:0000313" key="7">
    <source>
        <dbReference type="Proteomes" id="UP000015241"/>
    </source>
</evidence>
<accession>S8DYN1</accession>
<dbReference type="InterPro" id="IPR050360">
    <property type="entry name" value="MFS_Sugar_Transporters"/>
</dbReference>
<dbReference type="InterPro" id="IPR036259">
    <property type="entry name" value="MFS_trans_sf"/>
</dbReference>
<evidence type="ECO:0000256" key="5">
    <source>
        <dbReference type="SAM" id="Phobius"/>
    </source>
</evidence>
<feature type="transmembrane region" description="Helical" evidence="5">
    <location>
        <begin position="41"/>
        <end position="58"/>
    </location>
</feature>
<feature type="transmembrane region" description="Helical" evidence="5">
    <location>
        <begin position="318"/>
        <end position="339"/>
    </location>
</feature>
<evidence type="ECO:0000256" key="4">
    <source>
        <dbReference type="ARBA" id="ARBA00023136"/>
    </source>
</evidence>
<name>S8DYN1_FOMSC</name>
<organism evidence="6 7">
    <name type="scientific">Fomitopsis schrenkii</name>
    <name type="common">Brown rot fungus</name>
    <dbReference type="NCBI Taxonomy" id="2126942"/>
    <lineage>
        <taxon>Eukaryota</taxon>
        <taxon>Fungi</taxon>
        <taxon>Dikarya</taxon>
        <taxon>Basidiomycota</taxon>
        <taxon>Agaricomycotina</taxon>
        <taxon>Agaricomycetes</taxon>
        <taxon>Polyporales</taxon>
        <taxon>Fomitopsis</taxon>
    </lineage>
</organism>
<keyword evidence="4 5" id="KW-0472">Membrane</keyword>
<feature type="non-terminal residue" evidence="6">
    <location>
        <position position="1"/>
    </location>
</feature>
<sequence length="432" mass="47931">GVNTSPDYVQVMNLGYSTYQGPSEGYVVTITEPTTQGGIVSMYYLGMLLGCLIAGSLGDSIGRIKTMIIGSVWVIVGAALQCSAQNTAWMLCERLINGIGRGHLNAIVPVWSAEITSPKTRGAFIASEFSLNILAVVVAYWLEFGLSFIGDGISQIRWRVRRKHTYYARDYRGQPENPRWLLKMGRNEEALRILARFRSETADIEAAQVLAEFEEVRAAVELEKHHAAGTSYVAVLFGLHDGELHVARRVRLAVWLQGRAVGQGMSLILAGAFSRLIKDYPDKAGQYGGAAAFFVFMYIGVFGATWLAILWVYQTEIFPLYVTWGMVGWSIGNKWITLLNPIMFARISENTLHVFGAVNFLTIPIVWVFYPETSGRTLEGMDHLFMSSRPFVWDEEASFATRKEGVSELRGSGVVAKVVSLPEVKVESLECQ</sequence>
<dbReference type="OrthoDB" id="2544694at2759"/>
<dbReference type="GO" id="GO:0016020">
    <property type="term" value="C:membrane"/>
    <property type="evidence" value="ECO:0007669"/>
    <property type="project" value="UniProtKB-SubCell"/>
</dbReference>
<feature type="transmembrane region" description="Helical" evidence="5">
    <location>
        <begin position="289"/>
        <end position="312"/>
    </location>
</feature>